<dbReference type="InterPro" id="IPR036291">
    <property type="entry name" value="NAD(P)-bd_dom_sf"/>
</dbReference>
<dbReference type="GO" id="GO:0016491">
    <property type="term" value="F:oxidoreductase activity"/>
    <property type="evidence" value="ECO:0007669"/>
    <property type="project" value="UniProtKB-KW"/>
</dbReference>
<dbReference type="AlphaFoldDB" id="A0A4R6KMI8"/>
<organism evidence="3 4">
    <name type="scientific">Kribbella caucasensis</name>
    <dbReference type="NCBI Taxonomy" id="2512215"/>
    <lineage>
        <taxon>Bacteria</taxon>
        <taxon>Bacillati</taxon>
        <taxon>Actinomycetota</taxon>
        <taxon>Actinomycetes</taxon>
        <taxon>Propionibacteriales</taxon>
        <taxon>Kribbellaceae</taxon>
        <taxon>Kribbella</taxon>
    </lineage>
</organism>
<gene>
    <name evidence="3" type="ORF">EV643_103364</name>
</gene>
<accession>A0A4R6KMI8</accession>
<evidence type="ECO:0000256" key="2">
    <source>
        <dbReference type="ARBA" id="ARBA00023002"/>
    </source>
</evidence>
<evidence type="ECO:0000313" key="4">
    <source>
        <dbReference type="Proteomes" id="UP000295388"/>
    </source>
</evidence>
<comment type="caution">
    <text evidence="3">The sequence shown here is derived from an EMBL/GenBank/DDBJ whole genome shotgun (WGS) entry which is preliminary data.</text>
</comment>
<keyword evidence="4" id="KW-1185">Reference proteome</keyword>
<sequence length="244" mass="26196">MALILVTGASAGLGLATAAALAEAEHDVVLHARNADRVADQGIRDRMHEVLYGDLAHLDEVVRLAQQANAIGRFDAVIHNAGVLDGPDVFAVNIVAAFVLTAMMMPPNRSIFLSSSMHSSGSTDLGAVEFSRAGNRRAYADSKLYVTALAMTCAGRWPDSMAHAVDPGWVPTRMGGPAATDSLEEGHRTQAWLATADESEISPRSGAYWYHHTPRRPHPAAHAPGFQRDLMRKLEQHTGIAFPT</sequence>
<dbReference type="PRINTS" id="PR00081">
    <property type="entry name" value="GDHRDH"/>
</dbReference>
<evidence type="ECO:0000256" key="1">
    <source>
        <dbReference type="ARBA" id="ARBA00006484"/>
    </source>
</evidence>
<reference evidence="3 4" key="1">
    <citation type="submission" date="2019-03" db="EMBL/GenBank/DDBJ databases">
        <title>Genomic Encyclopedia of Type Strains, Phase III (KMG-III): the genomes of soil and plant-associated and newly described type strains.</title>
        <authorList>
            <person name="Whitman W."/>
        </authorList>
    </citation>
    <scope>NUCLEOTIDE SEQUENCE [LARGE SCALE GENOMIC DNA]</scope>
    <source>
        <strain evidence="3 4">VKM Ac-2527</strain>
    </source>
</reference>
<dbReference type="Pfam" id="PF00106">
    <property type="entry name" value="adh_short"/>
    <property type="match status" value="1"/>
</dbReference>
<dbReference type="PANTHER" id="PTHR24320:SF274">
    <property type="entry name" value="CHAIN DEHYDROGENASE, PUTATIVE (AFU_ORTHOLOGUE AFUA_4G00440)-RELATED"/>
    <property type="match status" value="1"/>
</dbReference>
<dbReference type="InterPro" id="IPR002347">
    <property type="entry name" value="SDR_fam"/>
</dbReference>
<comment type="similarity">
    <text evidence="1">Belongs to the short-chain dehydrogenases/reductases (SDR) family.</text>
</comment>
<proteinExistence type="inferred from homology"/>
<dbReference type="Gene3D" id="3.40.50.720">
    <property type="entry name" value="NAD(P)-binding Rossmann-like Domain"/>
    <property type="match status" value="1"/>
</dbReference>
<protein>
    <submittedName>
        <fullName evidence="3">NAD(P)-dependent dehydrogenase (Short-subunit alcohol dehydrogenase family)</fullName>
    </submittedName>
</protein>
<name>A0A4R6KMI8_9ACTN</name>
<dbReference type="EMBL" id="SNWQ01000003">
    <property type="protein sequence ID" value="TDO51625.1"/>
    <property type="molecule type" value="Genomic_DNA"/>
</dbReference>
<dbReference type="RefSeq" id="WP_133799542.1">
    <property type="nucleotide sequence ID" value="NZ_SNWQ01000003.1"/>
</dbReference>
<evidence type="ECO:0000313" key="3">
    <source>
        <dbReference type="EMBL" id="TDO51625.1"/>
    </source>
</evidence>
<dbReference type="Proteomes" id="UP000295388">
    <property type="component" value="Unassembled WGS sequence"/>
</dbReference>
<dbReference type="SUPFAM" id="SSF51735">
    <property type="entry name" value="NAD(P)-binding Rossmann-fold domains"/>
    <property type="match status" value="1"/>
</dbReference>
<dbReference type="OrthoDB" id="9785826at2"/>
<dbReference type="PANTHER" id="PTHR24320">
    <property type="entry name" value="RETINOL DEHYDROGENASE"/>
    <property type="match status" value="1"/>
</dbReference>
<keyword evidence="2" id="KW-0560">Oxidoreductase</keyword>